<proteinExistence type="predicted"/>
<reference evidence="1" key="1">
    <citation type="journal article" date="2015" name="Nature">
        <title>Complex archaea that bridge the gap between prokaryotes and eukaryotes.</title>
        <authorList>
            <person name="Spang A."/>
            <person name="Saw J.H."/>
            <person name="Jorgensen S.L."/>
            <person name="Zaremba-Niedzwiedzka K."/>
            <person name="Martijn J."/>
            <person name="Lind A.E."/>
            <person name="van Eijk R."/>
            <person name="Schleper C."/>
            <person name="Guy L."/>
            <person name="Ettema T.J."/>
        </authorList>
    </citation>
    <scope>NUCLEOTIDE SEQUENCE</scope>
</reference>
<dbReference type="AlphaFoldDB" id="A0A0F9K1Q8"/>
<sequence length="389" mass="43931">MKPSSLLEKARKNIFDFGCGDASDVVAKLNLQHGLGKVMWVLGSKGIDSRDVVAVTTPDSGITRNKERWQAGFSYGCLIRWPSGKETGKYFAFPQIKPNACGMLVAKIKDIPLISDLCDKLHAIDEKGLRIKGSKIKLNVGVSNHFIELCRVSESSTSGLREGDAVAIIHTSPSECKDMLYNFNSWQSKGGTWEETPLGTLFVLEDDVAKEYLKVYQEVEEFSFAKRKILADRLFKDFEIISNPTHQGLFGDNEARLGLYQFNNEDELLPVTFRWDINVYLMKPKENISEEILSENGFVSEHNRSTLKGLNVLPHGGGYQIPFKAQGWRVMKNGSKNLFSNHNGKNEFVFSSPSEIPYHYRGLEIIEKIEELKLATMAAKLRQEYTLKY</sequence>
<protein>
    <submittedName>
        <fullName evidence="1">Uncharacterized protein</fullName>
    </submittedName>
</protein>
<organism evidence="1">
    <name type="scientific">marine sediment metagenome</name>
    <dbReference type="NCBI Taxonomy" id="412755"/>
    <lineage>
        <taxon>unclassified sequences</taxon>
        <taxon>metagenomes</taxon>
        <taxon>ecological metagenomes</taxon>
    </lineage>
</organism>
<dbReference type="GO" id="GO:0006396">
    <property type="term" value="P:RNA processing"/>
    <property type="evidence" value="ECO:0007669"/>
    <property type="project" value="InterPro"/>
</dbReference>
<dbReference type="Gene3D" id="3.90.1860.10">
    <property type="entry name" value="tRNA-splicing ligase RtcB"/>
    <property type="match status" value="1"/>
</dbReference>
<name>A0A0F9K1Q8_9ZZZZ</name>
<dbReference type="EMBL" id="LAZR01008880">
    <property type="protein sequence ID" value="KKM76004.1"/>
    <property type="molecule type" value="Genomic_DNA"/>
</dbReference>
<gene>
    <name evidence="1" type="ORF">LCGC14_1384530</name>
</gene>
<accession>A0A0F9K1Q8</accession>
<dbReference type="SUPFAM" id="SSF103365">
    <property type="entry name" value="Hypothetical protein PH1602"/>
    <property type="match status" value="1"/>
</dbReference>
<comment type="caution">
    <text evidence="1">The sequence shown here is derived from an EMBL/GenBank/DDBJ whole genome shotgun (WGS) entry which is preliminary data.</text>
</comment>
<dbReference type="InterPro" id="IPR036025">
    <property type="entry name" value="RtcB-like_sf"/>
</dbReference>
<evidence type="ECO:0000313" key="1">
    <source>
        <dbReference type="EMBL" id="KKM76004.1"/>
    </source>
</evidence>